<sequence length="62" mass="6859">MLSRIGFPPQPPLKRGAFRLNVLCKNMLSGIGSPPQPPLKRGTFRLNVLCDNMAAHRLVFSV</sequence>
<name>A0A1X4G681_9CYAN</name>
<protein>
    <submittedName>
        <fullName evidence="1">Uncharacterized protein</fullName>
    </submittedName>
</protein>
<dbReference type="EMBL" id="NBYN01000049">
    <property type="protein sequence ID" value="OSO90285.1"/>
    <property type="molecule type" value="Genomic_DNA"/>
</dbReference>
<dbReference type="AlphaFoldDB" id="A0A1X4G681"/>
<gene>
    <name evidence="1" type="ORF">B7O87_09635</name>
</gene>
<comment type="caution">
    <text evidence="1">The sequence shown here is derived from an EMBL/GenBank/DDBJ whole genome shotgun (WGS) entry which is preliminary data.</text>
</comment>
<evidence type="ECO:0000313" key="1">
    <source>
        <dbReference type="EMBL" id="OSO90285.1"/>
    </source>
</evidence>
<accession>A0A1X4G681</accession>
<proteinExistence type="predicted"/>
<reference evidence="2" key="1">
    <citation type="submission" date="2017-04" db="EMBL/GenBank/DDBJ databases">
        <authorList>
            <person name="Abreu V.A."/>
            <person name="Popin R.V."/>
            <person name="Rigonato J."/>
            <person name="Andreote A.P."/>
            <person name="Schaker P.C."/>
            <person name="Hoff-Risseti C."/>
            <person name="Alvarenga D.O."/>
            <person name="Varani A.M."/>
            <person name="Fiore M.F."/>
        </authorList>
    </citation>
    <scope>NUCLEOTIDE SEQUENCE [LARGE SCALE GENOMIC DNA]</scope>
    <source>
        <strain evidence="2">CENA303</strain>
    </source>
</reference>
<evidence type="ECO:0000313" key="2">
    <source>
        <dbReference type="Proteomes" id="UP000192997"/>
    </source>
</evidence>
<organism evidence="1 2">
    <name type="scientific">Cylindrospermopsis raciborskii CENA303</name>
    <dbReference type="NCBI Taxonomy" id="1170769"/>
    <lineage>
        <taxon>Bacteria</taxon>
        <taxon>Bacillati</taxon>
        <taxon>Cyanobacteriota</taxon>
        <taxon>Cyanophyceae</taxon>
        <taxon>Nostocales</taxon>
        <taxon>Aphanizomenonaceae</taxon>
        <taxon>Cylindrospermopsis</taxon>
    </lineage>
</organism>
<dbReference type="Proteomes" id="UP000192997">
    <property type="component" value="Unassembled WGS sequence"/>
</dbReference>